<evidence type="ECO:0000256" key="3">
    <source>
        <dbReference type="ARBA" id="ARBA00022525"/>
    </source>
</evidence>
<feature type="signal peptide" evidence="4">
    <location>
        <begin position="1"/>
        <end position="22"/>
    </location>
</feature>
<dbReference type="HOGENOM" id="CLU_087111_2_0_1"/>
<keyword evidence="6" id="KW-1185">Reference proteome</keyword>
<evidence type="ECO:0000256" key="2">
    <source>
        <dbReference type="ARBA" id="ARBA00011738"/>
    </source>
</evidence>
<evidence type="ECO:0000256" key="1">
    <source>
        <dbReference type="ARBA" id="ARBA00010746"/>
    </source>
</evidence>
<comment type="similarity">
    <text evidence="1 4">Belongs to the plant dirigent protein family.</text>
</comment>
<dbReference type="GO" id="GO:0009699">
    <property type="term" value="P:phenylpropanoid biosynthetic process"/>
    <property type="evidence" value="ECO:0007669"/>
    <property type="project" value="UniProtKB-ARBA"/>
</dbReference>
<sequence length="182" mass="19579">MRGAPTMAFALLLLFFMDIATSKSDDWRERQGIGQPKVSHLHFYFQGVLTGPNPTSVLVAELNSTQASPTSFGSIYVHDDLLTEGPNLTSKLIGTVQGIEVVSSQTELSVTMALNFVFTGGEFNGSTLTVVGRNPILQDVREMPVVGGNGVLRLAQGYALLRTISFDAAAVTVEYNVTVIHC</sequence>
<name>W1PTP3_AMBTC</name>
<dbReference type="Gene3D" id="2.40.480.10">
    <property type="entry name" value="Allene oxide cyclase-like"/>
    <property type="match status" value="1"/>
</dbReference>
<dbReference type="OMA" id="PWHARSV"/>
<dbReference type="InterPro" id="IPR044859">
    <property type="entry name" value="Allene_oxi_cyc_Dirigent"/>
</dbReference>
<dbReference type="OrthoDB" id="1864232at2759"/>
<feature type="chain" id="PRO_5008194093" description="Dirigent protein" evidence="4">
    <location>
        <begin position="23"/>
        <end position="182"/>
    </location>
</feature>
<organism evidence="5 6">
    <name type="scientific">Amborella trichopoda</name>
    <dbReference type="NCBI Taxonomy" id="13333"/>
    <lineage>
        <taxon>Eukaryota</taxon>
        <taxon>Viridiplantae</taxon>
        <taxon>Streptophyta</taxon>
        <taxon>Embryophyta</taxon>
        <taxon>Tracheophyta</taxon>
        <taxon>Spermatophyta</taxon>
        <taxon>Magnoliopsida</taxon>
        <taxon>Amborellales</taxon>
        <taxon>Amborellaceae</taxon>
        <taxon>Amborella</taxon>
    </lineage>
</organism>
<comment type="subunit">
    <text evidence="2 4">Homodimer.</text>
</comment>
<gene>
    <name evidence="5" type="ORF">AMTR_s00041p00179310</name>
</gene>
<dbReference type="Proteomes" id="UP000017836">
    <property type="component" value="Unassembled WGS sequence"/>
</dbReference>
<reference evidence="6" key="1">
    <citation type="journal article" date="2013" name="Science">
        <title>The Amborella genome and the evolution of flowering plants.</title>
        <authorList>
            <consortium name="Amborella Genome Project"/>
        </authorList>
    </citation>
    <scope>NUCLEOTIDE SEQUENCE [LARGE SCALE GENOMIC DNA]</scope>
</reference>
<dbReference type="InterPro" id="IPR004265">
    <property type="entry name" value="Dirigent"/>
</dbReference>
<dbReference type="GO" id="GO:0048046">
    <property type="term" value="C:apoplast"/>
    <property type="evidence" value="ECO:0007669"/>
    <property type="project" value="UniProtKB-SubCell"/>
</dbReference>
<dbReference type="AlphaFoldDB" id="W1PTP3"/>
<evidence type="ECO:0000313" key="5">
    <source>
        <dbReference type="EMBL" id="ERN13407.1"/>
    </source>
</evidence>
<protein>
    <recommendedName>
        <fullName evidence="4">Dirigent protein</fullName>
    </recommendedName>
</protein>
<evidence type="ECO:0000256" key="4">
    <source>
        <dbReference type="RuleBase" id="RU363099"/>
    </source>
</evidence>
<dbReference type="EMBL" id="KI392588">
    <property type="protein sequence ID" value="ERN13407.1"/>
    <property type="molecule type" value="Genomic_DNA"/>
</dbReference>
<dbReference type="PANTHER" id="PTHR21495">
    <property type="entry name" value="NUCLEOPORIN-RELATED"/>
    <property type="match status" value="1"/>
</dbReference>
<proteinExistence type="inferred from homology"/>
<accession>W1PTP3</accession>
<comment type="function">
    <text evidence="4">Dirigent proteins impart stereoselectivity on the phenoxy radical-coupling reaction, yielding optically active lignans from two molecules of coniferyl alcohol in the biosynthesis of lignans, flavonolignans, and alkaloids and thus plays a central role in plant secondary metabolism.</text>
</comment>
<dbReference type="Pfam" id="PF03018">
    <property type="entry name" value="Dirigent"/>
    <property type="match status" value="1"/>
</dbReference>
<dbReference type="Gramene" id="ERN13407">
    <property type="protein sequence ID" value="ERN13407"/>
    <property type="gene ID" value="AMTR_s00041p00179310"/>
</dbReference>
<keyword evidence="3 4" id="KW-0964">Secreted</keyword>
<evidence type="ECO:0000313" key="6">
    <source>
        <dbReference type="Proteomes" id="UP000017836"/>
    </source>
</evidence>
<keyword evidence="4" id="KW-0732">Signal</keyword>
<keyword evidence="4" id="KW-0052">Apoplast</keyword>
<comment type="subcellular location">
    <subcellularLocation>
        <location evidence="4">Secreted</location>
        <location evidence="4">Extracellular space</location>
        <location evidence="4">Apoplast</location>
    </subcellularLocation>
</comment>